<evidence type="ECO:0000313" key="4">
    <source>
        <dbReference type="Proteomes" id="UP001151760"/>
    </source>
</evidence>
<gene>
    <name evidence="3" type="ORF">Tco_1016868</name>
</gene>
<accession>A0ABQ5FR85</accession>
<feature type="domain" description="PB1-like" evidence="2">
    <location>
        <begin position="14"/>
        <end position="108"/>
    </location>
</feature>
<dbReference type="EMBL" id="BQNB010017627">
    <property type="protein sequence ID" value="GJT65388.1"/>
    <property type="molecule type" value="Genomic_DNA"/>
</dbReference>
<feature type="region of interest" description="Disordered" evidence="1">
    <location>
        <begin position="218"/>
        <end position="243"/>
    </location>
</feature>
<comment type="caution">
    <text evidence="3">The sequence shown here is derived from an EMBL/GenBank/DDBJ whole genome shotgun (WGS) entry which is preliminary data.</text>
</comment>
<reference evidence="3" key="2">
    <citation type="submission" date="2022-01" db="EMBL/GenBank/DDBJ databases">
        <authorList>
            <person name="Yamashiro T."/>
            <person name="Shiraishi A."/>
            <person name="Satake H."/>
            <person name="Nakayama K."/>
        </authorList>
    </citation>
    <scope>NUCLEOTIDE SEQUENCE</scope>
</reference>
<dbReference type="InterPro" id="IPR058594">
    <property type="entry name" value="PB1-like_dom_pln"/>
</dbReference>
<proteinExistence type="predicted"/>
<evidence type="ECO:0000313" key="3">
    <source>
        <dbReference type="EMBL" id="GJT65388.1"/>
    </source>
</evidence>
<dbReference type="Proteomes" id="UP001151760">
    <property type="component" value="Unassembled WGS sequence"/>
</dbReference>
<evidence type="ECO:0000256" key="1">
    <source>
        <dbReference type="SAM" id="MobiDB-lite"/>
    </source>
</evidence>
<feature type="compositionally biased region" description="Acidic residues" evidence="1">
    <location>
        <begin position="223"/>
        <end position="243"/>
    </location>
</feature>
<name>A0ABQ5FR85_9ASTR</name>
<evidence type="ECO:0000259" key="2">
    <source>
        <dbReference type="Pfam" id="PF26130"/>
    </source>
</evidence>
<sequence length="243" mass="27792">MIGRTRRNSYKCDEIVVDVFYNGCFVIYPLKYGGQALELKLSKVNKLSFKEMGDLLLEKVNEDIWHWFYKKPDCSLEDGLTIVENDRDVSKLYEMAELHGYLEVYVAHFPQYLVTDYYLKNLFVDKNDAEVTSLLRSHEKIKKDLPGDTIKEMIDWEIKEQSSPSYLISPNSIKPKVFPNDLKGKSLLYEFDEKAGDGSRSSSSKWIEGKSLIVDFENVGGEVEGEGEGEGEGEAEDVGDERL</sequence>
<reference evidence="3" key="1">
    <citation type="journal article" date="2022" name="Int. J. Mol. Sci.">
        <title>Draft Genome of Tanacetum Coccineum: Genomic Comparison of Closely Related Tanacetum-Family Plants.</title>
        <authorList>
            <person name="Yamashiro T."/>
            <person name="Shiraishi A."/>
            <person name="Nakayama K."/>
            <person name="Satake H."/>
        </authorList>
    </citation>
    <scope>NUCLEOTIDE SEQUENCE</scope>
</reference>
<dbReference type="Pfam" id="PF26130">
    <property type="entry name" value="PB1-like"/>
    <property type="match status" value="1"/>
</dbReference>
<keyword evidence="4" id="KW-1185">Reference proteome</keyword>
<organism evidence="3 4">
    <name type="scientific">Tanacetum coccineum</name>
    <dbReference type="NCBI Taxonomy" id="301880"/>
    <lineage>
        <taxon>Eukaryota</taxon>
        <taxon>Viridiplantae</taxon>
        <taxon>Streptophyta</taxon>
        <taxon>Embryophyta</taxon>
        <taxon>Tracheophyta</taxon>
        <taxon>Spermatophyta</taxon>
        <taxon>Magnoliopsida</taxon>
        <taxon>eudicotyledons</taxon>
        <taxon>Gunneridae</taxon>
        <taxon>Pentapetalae</taxon>
        <taxon>asterids</taxon>
        <taxon>campanulids</taxon>
        <taxon>Asterales</taxon>
        <taxon>Asteraceae</taxon>
        <taxon>Asteroideae</taxon>
        <taxon>Anthemideae</taxon>
        <taxon>Anthemidinae</taxon>
        <taxon>Tanacetum</taxon>
    </lineage>
</organism>
<protein>
    <recommendedName>
        <fullName evidence="2">PB1-like domain-containing protein</fullName>
    </recommendedName>
</protein>